<dbReference type="InterPro" id="IPR036097">
    <property type="entry name" value="HisK_dim/P_sf"/>
</dbReference>
<evidence type="ECO:0000256" key="4">
    <source>
        <dbReference type="ARBA" id="ARBA00022679"/>
    </source>
</evidence>
<evidence type="ECO:0000256" key="3">
    <source>
        <dbReference type="ARBA" id="ARBA00022553"/>
    </source>
</evidence>
<keyword evidence="12" id="KW-1185">Reference proteome</keyword>
<keyword evidence="3" id="KW-0597">Phosphoprotein</keyword>
<evidence type="ECO:0000256" key="8">
    <source>
        <dbReference type="ARBA" id="ARBA00022969"/>
    </source>
</evidence>
<dbReference type="KEGG" id="eff:skT53_16810"/>
<evidence type="ECO:0000256" key="7">
    <source>
        <dbReference type="ARBA" id="ARBA00022840"/>
    </source>
</evidence>
<dbReference type="PROSITE" id="PS50109">
    <property type="entry name" value="HIS_KIN"/>
    <property type="match status" value="1"/>
</dbReference>
<dbReference type="Gene3D" id="1.10.287.130">
    <property type="match status" value="1"/>
</dbReference>
<dbReference type="PANTHER" id="PTHR43065:SF34">
    <property type="entry name" value="SPORULATION KINASE A"/>
    <property type="match status" value="1"/>
</dbReference>
<dbReference type="CDD" id="cd00082">
    <property type="entry name" value="HisKA"/>
    <property type="match status" value="1"/>
</dbReference>
<feature type="domain" description="Histidine kinase" evidence="10">
    <location>
        <begin position="33"/>
        <end position="132"/>
    </location>
</feature>
<evidence type="ECO:0000256" key="9">
    <source>
        <dbReference type="ARBA" id="ARBA00023012"/>
    </source>
</evidence>
<comment type="catalytic activity">
    <reaction evidence="1">
        <text>ATP + protein L-histidine = ADP + protein N-phospho-L-histidine.</text>
        <dbReference type="EC" id="2.7.13.3"/>
    </reaction>
</comment>
<evidence type="ECO:0000313" key="12">
    <source>
        <dbReference type="Proteomes" id="UP000593802"/>
    </source>
</evidence>
<dbReference type="Pfam" id="PF00512">
    <property type="entry name" value="HisKA"/>
    <property type="match status" value="1"/>
</dbReference>
<gene>
    <name evidence="11" type="ORF">skT53_16810</name>
</gene>
<dbReference type="EC" id="2.7.13.3" evidence="2"/>
<dbReference type="InterPro" id="IPR003661">
    <property type="entry name" value="HisK_dim/P_dom"/>
</dbReference>
<keyword evidence="4" id="KW-0808">Transferase</keyword>
<dbReference type="GO" id="GO:0005524">
    <property type="term" value="F:ATP binding"/>
    <property type="evidence" value="ECO:0007669"/>
    <property type="project" value="UniProtKB-KW"/>
</dbReference>
<dbReference type="InterPro" id="IPR005467">
    <property type="entry name" value="His_kinase_dom"/>
</dbReference>
<dbReference type="EMBL" id="AP023366">
    <property type="protein sequence ID" value="BCJ86696.1"/>
    <property type="molecule type" value="Genomic_DNA"/>
</dbReference>
<evidence type="ECO:0000256" key="2">
    <source>
        <dbReference type="ARBA" id="ARBA00012438"/>
    </source>
</evidence>
<evidence type="ECO:0000256" key="1">
    <source>
        <dbReference type="ARBA" id="ARBA00000085"/>
    </source>
</evidence>
<name>A0A7I8DCZ1_9BACL</name>
<keyword evidence="5" id="KW-0547">Nucleotide-binding</keyword>
<keyword evidence="6" id="KW-0418">Kinase</keyword>
<evidence type="ECO:0000259" key="10">
    <source>
        <dbReference type="PROSITE" id="PS50109"/>
    </source>
</evidence>
<protein>
    <recommendedName>
        <fullName evidence="2">histidine kinase</fullName>
        <ecNumber evidence="2">2.7.13.3</ecNumber>
    </recommendedName>
</protein>
<dbReference type="SUPFAM" id="SSF47384">
    <property type="entry name" value="Homodimeric domain of signal transducing histidine kinase"/>
    <property type="match status" value="1"/>
</dbReference>
<dbReference type="AlphaFoldDB" id="A0A7I8DCZ1"/>
<dbReference type="SMART" id="SM00388">
    <property type="entry name" value="HisKA"/>
    <property type="match status" value="1"/>
</dbReference>
<keyword evidence="9" id="KW-0902">Two-component regulatory system</keyword>
<dbReference type="FunFam" id="1.10.287.130:FF:000040">
    <property type="entry name" value="PAS domain-containing sensor histidine kinase"/>
    <property type="match status" value="1"/>
</dbReference>
<dbReference type="Proteomes" id="UP000593802">
    <property type="component" value="Chromosome"/>
</dbReference>
<evidence type="ECO:0000256" key="5">
    <source>
        <dbReference type="ARBA" id="ARBA00022741"/>
    </source>
</evidence>
<keyword evidence="7" id="KW-0067">ATP-binding</keyword>
<proteinExistence type="predicted"/>
<dbReference type="RefSeq" id="WP_226375382.1">
    <property type="nucleotide sequence ID" value="NZ_AP023366.1"/>
</dbReference>
<accession>A0A7I8DCZ1</accession>
<organism evidence="11 12">
    <name type="scientific">Effusibacillus dendaii</name>
    <dbReference type="NCBI Taxonomy" id="2743772"/>
    <lineage>
        <taxon>Bacteria</taxon>
        <taxon>Bacillati</taxon>
        <taxon>Bacillota</taxon>
        <taxon>Bacilli</taxon>
        <taxon>Bacillales</taxon>
        <taxon>Alicyclobacillaceae</taxon>
        <taxon>Effusibacillus</taxon>
    </lineage>
</organism>
<evidence type="ECO:0000313" key="11">
    <source>
        <dbReference type="EMBL" id="BCJ86696.1"/>
    </source>
</evidence>
<dbReference type="GO" id="GO:0000155">
    <property type="term" value="F:phosphorelay sensor kinase activity"/>
    <property type="evidence" value="ECO:0007669"/>
    <property type="project" value="InterPro"/>
</dbReference>
<dbReference type="PANTHER" id="PTHR43065">
    <property type="entry name" value="SENSOR HISTIDINE KINASE"/>
    <property type="match status" value="1"/>
</dbReference>
<evidence type="ECO:0000256" key="6">
    <source>
        <dbReference type="ARBA" id="ARBA00022777"/>
    </source>
</evidence>
<keyword evidence="8" id="KW-0749">Sporulation</keyword>
<dbReference type="GO" id="GO:0030435">
    <property type="term" value="P:sporulation resulting in formation of a cellular spore"/>
    <property type="evidence" value="ECO:0007669"/>
    <property type="project" value="UniProtKB-KW"/>
</dbReference>
<reference evidence="11 12" key="1">
    <citation type="submission" date="2020-08" db="EMBL/GenBank/DDBJ databases">
        <title>Complete Genome Sequence of Effusibacillus dendaii Strain skT53, Isolated from Farmland soil.</title>
        <authorList>
            <person name="Konishi T."/>
            <person name="Kawasaki H."/>
        </authorList>
    </citation>
    <scope>NUCLEOTIDE SEQUENCE [LARGE SCALE GENOMIC DNA]</scope>
    <source>
        <strain evidence="12">skT53</strain>
    </source>
</reference>
<sequence length="132" mass="14812">MGGPLHLGTEWKKAQELLQNTQKLSVVGQLAAGVAHEIRNPITAIKGFIQLMKTDLVVKKEYFDIMSSEISRIELILSELLILAKPHAIEFEKKDVRTILAQVITLLETQAIMKNVQITTEFQTAMSLLISR</sequence>